<sequence length="293" mass="31623">MGSWTDWEDVGGAILSAPSAASRETERITVVARNTTNKIAYRSWTESGGWDDWSDLGGPFAYDPAIIAYRSDRYTVYGVGNGQSAYRRTYIDGSGWEGGWSATNEATKIWSGLAAASAREGRIDLFGLNATNQVLHATAPPDTGWGPFNNIGGTIQGTVGAASWGTGRVDLVARGAASNTLWHRVLNGSTWSTWRDIGTGFLSGPAVCTWGPDRLDVFAKGQDHQILHRFWNGLTWSAWIDLGISGTDDNPAAVSRKAGNIELFIRGRDNHLYRRTYTADAAELDSGGVTDPS</sequence>
<evidence type="ECO:0000313" key="2">
    <source>
        <dbReference type="EMBL" id="RNG26170.1"/>
    </source>
</evidence>
<gene>
    <name evidence="2" type="ORF">EEJ42_15970</name>
</gene>
<protein>
    <recommendedName>
        <fullName evidence="1">PLL-like beta propeller domain-containing protein</fullName>
    </recommendedName>
</protein>
<dbReference type="Gene3D" id="2.120.10.70">
    <property type="entry name" value="Fucose-specific lectin"/>
    <property type="match status" value="2"/>
</dbReference>
<dbReference type="InterPro" id="IPR058502">
    <property type="entry name" value="PLL-like_beta-prop"/>
</dbReference>
<dbReference type="EMBL" id="RIBZ01000205">
    <property type="protein sequence ID" value="RNG26170.1"/>
    <property type="molecule type" value="Genomic_DNA"/>
</dbReference>
<dbReference type="SUPFAM" id="SSF89372">
    <property type="entry name" value="Fucose-specific lectin"/>
    <property type="match status" value="1"/>
</dbReference>
<accession>A0A3M8W9E5</accession>
<evidence type="ECO:0000259" key="1">
    <source>
        <dbReference type="Pfam" id="PF26607"/>
    </source>
</evidence>
<proteinExistence type="predicted"/>
<comment type="caution">
    <text evidence="2">The sequence shown here is derived from an EMBL/GenBank/DDBJ whole genome shotgun (WGS) entry which is preliminary data.</text>
</comment>
<name>A0A3M8W9E5_9ACTN</name>
<reference evidence="2 3" key="1">
    <citation type="submission" date="2018-11" db="EMBL/GenBank/DDBJ databases">
        <title>The Potential of Streptomyces as Biocontrol Agents against the Tomato grey mould, Botrytis cinerea (Gray mold) Frontiers in Microbiology.</title>
        <authorList>
            <person name="Li D."/>
        </authorList>
    </citation>
    <scope>NUCLEOTIDE SEQUENCE [LARGE SCALE GENOMIC DNA]</scope>
    <source>
        <strain evidence="2 3">NEAU-LD23</strain>
    </source>
</reference>
<dbReference type="Proteomes" id="UP000275401">
    <property type="component" value="Unassembled WGS sequence"/>
</dbReference>
<keyword evidence="3" id="KW-1185">Reference proteome</keyword>
<dbReference type="RefSeq" id="WP_123100600.1">
    <property type="nucleotide sequence ID" value="NZ_RIBZ01000205.1"/>
</dbReference>
<organism evidence="2 3">
    <name type="scientific">Streptomyces botrytidirepellens</name>
    <dbReference type="NCBI Taxonomy" id="2486417"/>
    <lineage>
        <taxon>Bacteria</taxon>
        <taxon>Bacillati</taxon>
        <taxon>Actinomycetota</taxon>
        <taxon>Actinomycetes</taxon>
        <taxon>Kitasatosporales</taxon>
        <taxon>Streptomycetaceae</taxon>
        <taxon>Streptomyces</taxon>
    </lineage>
</organism>
<evidence type="ECO:0000313" key="3">
    <source>
        <dbReference type="Proteomes" id="UP000275401"/>
    </source>
</evidence>
<dbReference type="AlphaFoldDB" id="A0A3M8W9E5"/>
<dbReference type="Pfam" id="PF26607">
    <property type="entry name" value="DUF8189"/>
    <property type="match status" value="1"/>
</dbReference>
<feature type="domain" description="PLL-like beta propeller" evidence="1">
    <location>
        <begin position="72"/>
        <end position="280"/>
    </location>
</feature>